<keyword evidence="3 6" id="KW-0175">Coiled coil</keyword>
<gene>
    <name evidence="9" type="ORF">DNTS_022226</name>
</gene>
<feature type="coiled-coil region" evidence="6">
    <location>
        <begin position="141"/>
        <end position="179"/>
    </location>
</feature>
<dbReference type="GO" id="GO:0005856">
    <property type="term" value="C:cytoskeleton"/>
    <property type="evidence" value="ECO:0007669"/>
    <property type="project" value="UniProtKB-ARBA"/>
</dbReference>
<dbReference type="Pfam" id="PF11618">
    <property type="entry name" value="C2-C2_1"/>
    <property type="match status" value="1"/>
</dbReference>
<dbReference type="InterPro" id="IPR035892">
    <property type="entry name" value="C2_domain_sf"/>
</dbReference>
<feature type="coiled-coil region" evidence="6">
    <location>
        <begin position="215"/>
        <end position="264"/>
    </location>
</feature>
<dbReference type="Gene3D" id="2.60.40.150">
    <property type="entry name" value="C2 domain"/>
    <property type="match status" value="1"/>
</dbReference>
<evidence type="ECO:0000256" key="4">
    <source>
        <dbReference type="ARBA" id="ARBA00023069"/>
    </source>
</evidence>
<dbReference type="SUPFAM" id="SSF49562">
    <property type="entry name" value="C2 domain (Calcium/lipid-binding domain, CaLB)"/>
    <property type="match status" value="1"/>
</dbReference>
<evidence type="ECO:0000259" key="8">
    <source>
        <dbReference type="Pfam" id="PF11618"/>
    </source>
</evidence>
<feature type="coiled-coil region" evidence="6">
    <location>
        <begin position="465"/>
        <end position="496"/>
    </location>
</feature>
<evidence type="ECO:0000256" key="2">
    <source>
        <dbReference type="ARBA" id="ARBA00006042"/>
    </source>
</evidence>
<comment type="similarity">
    <text evidence="2">Belongs to the RPGRIP1 family.</text>
</comment>
<evidence type="ECO:0000313" key="10">
    <source>
        <dbReference type="Proteomes" id="UP000316079"/>
    </source>
</evidence>
<dbReference type="GO" id="GO:0046548">
    <property type="term" value="P:retinal rod cell development"/>
    <property type="evidence" value="ECO:0007669"/>
    <property type="project" value="TreeGrafter"/>
</dbReference>
<comment type="caution">
    <text evidence="9">The sequence shown here is derived from an EMBL/GenBank/DDBJ whole genome shotgun (WGS) entry which is preliminary data.</text>
</comment>
<evidence type="ECO:0000256" key="1">
    <source>
        <dbReference type="ARBA" id="ARBA00004138"/>
    </source>
</evidence>
<dbReference type="STRING" id="623744.A0A553PMW7"/>
<keyword evidence="10" id="KW-1185">Reference proteome</keyword>
<name>A0A553PMW7_9TELE</name>
<feature type="region of interest" description="Disordered" evidence="7">
    <location>
        <begin position="107"/>
        <end position="129"/>
    </location>
</feature>
<dbReference type="GO" id="GO:1905515">
    <property type="term" value="P:non-motile cilium assembly"/>
    <property type="evidence" value="ECO:0007669"/>
    <property type="project" value="TreeGrafter"/>
</dbReference>
<dbReference type="PANTHER" id="PTHR14240:SF1">
    <property type="entry name" value="PROTEIN FANTOM-RELATED"/>
    <property type="match status" value="1"/>
</dbReference>
<dbReference type="Proteomes" id="UP000316079">
    <property type="component" value="Unassembled WGS sequence"/>
</dbReference>
<dbReference type="InterPro" id="IPR021656">
    <property type="entry name" value="C2-C2_1"/>
</dbReference>
<protein>
    <recommendedName>
        <fullName evidence="8">RPGR-interacting protein 1 first C2 domain-containing protein</fullName>
    </recommendedName>
</protein>
<proteinExistence type="inferred from homology"/>
<evidence type="ECO:0000313" key="9">
    <source>
        <dbReference type="EMBL" id="TRY79021.1"/>
    </source>
</evidence>
<dbReference type="EMBL" id="SRMA01026665">
    <property type="protein sequence ID" value="TRY79021.1"/>
    <property type="molecule type" value="Genomic_DNA"/>
</dbReference>
<evidence type="ECO:0000256" key="5">
    <source>
        <dbReference type="ARBA" id="ARBA00023273"/>
    </source>
</evidence>
<dbReference type="GO" id="GO:0032391">
    <property type="term" value="C:photoreceptor connecting cilium"/>
    <property type="evidence" value="ECO:0007669"/>
    <property type="project" value="TreeGrafter"/>
</dbReference>
<keyword evidence="4" id="KW-0969">Cilium</keyword>
<accession>A0A553PMW7</accession>
<evidence type="ECO:0000256" key="3">
    <source>
        <dbReference type="ARBA" id="ARBA00023054"/>
    </source>
</evidence>
<dbReference type="OrthoDB" id="2133912at2759"/>
<sequence length="644" mass="73067">MSLAVDETAGDLPVRDVGLRSGLITVFTDTDQDTRSWRRQPQVLKIKDRQRLFRVPREQLEDQLSTKLLRLKRGSSAAGRDGELEDTIEELEARVATLEVSGRGVEGEGGVRRAAQTAPAGCGISSMDDSRGEIDRLSAIIETQQGRVADLELTAQSLRESLRDKEKEFEGIVKDLRKQQADGHRLIIKDNVDVIRLQKQLSEKSAALLVIQEKFSALQEAYENQLEEREKSLKESQGALLGKVEELSEELKGEKQKVLTLEAQLSAATLSLQTLGELHERVLDLEGERNLLKTSYDSLLESTLSTQSHQEEKEKAKEEIREEGKRKDIQNLEERLEEAWRDRKLLEQEKEKMRQEIDHVLKEKERDRDLVMFLREKHDCMEREVLQQRQEVTLLQEKLDSVTNEFDMSAFRMQQDTQGVMSFLKTDINTEETSRDLAAVKASYAETVLELQKTRDLLLLQHRLNSDLQNEMKTVFERAEREREENRRRATEKEKLLNSRGLQINSLQAQLKELAYSPRNTKRTVPLQYTWTGLEHESVQAPAEISNLRGGESLLEIHLTGATFTPQGLRLMEQGAGDHQGLATFCTIGFLDFETLSTSLLSGGQPNYGFTSQYALSSADLEKLGIQGGCITVELHQALGEGNE</sequence>
<feature type="compositionally biased region" description="Basic and acidic residues" evidence="7">
    <location>
        <begin position="309"/>
        <end position="324"/>
    </location>
</feature>
<feature type="domain" description="RPGR-interacting protein 1 first C2" evidence="8">
    <location>
        <begin position="546"/>
        <end position="641"/>
    </location>
</feature>
<keyword evidence="5" id="KW-0966">Cell projection</keyword>
<evidence type="ECO:0000256" key="6">
    <source>
        <dbReference type="SAM" id="Coils"/>
    </source>
</evidence>
<dbReference type="InterPro" id="IPR031139">
    <property type="entry name" value="RPGRIP1_fam"/>
</dbReference>
<evidence type="ECO:0000256" key="7">
    <source>
        <dbReference type="SAM" id="MobiDB-lite"/>
    </source>
</evidence>
<reference evidence="9 10" key="1">
    <citation type="journal article" date="2019" name="Sci. Data">
        <title>Hybrid genome assembly and annotation of Danionella translucida.</title>
        <authorList>
            <person name="Kadobianskyi M."/>
            <person name="Schulze L."/>
            <person name="Schuelke M."/>
            <person name="Judkewitz B."/>
        </authorList>
    </citation>
    <scope>NUCLEOTIDE SEQUENCE [LARGE SCALE GENOMIC DNA]</scope>
    <source>
        <strain evidence="9 10">Bolton</strain>
    </source>
</reference>
<organism evidence="9 10">
    <name type="scientific">Danionella cerebrum</name>
    <dbReference type="NCBI Taxonomy" id="2873325"/>
    <lineage>
        <taxon>Eukaryota</taxon>
        <taxon>Metazoa</taxon>
        <taxon>Chordata</taxon>
        <taxon>Craniata</taxon>
        <taxon>Vertebrata</taxon>
        <taxon>Euteleostomi</taxon>
        <taxon>Actinopterygii</taxon>
        <taxon>Neopterygii</taxon>
        <taxon>Teleostei</taxon>
        <taxon>Ostariophysi</taxon>
        <taxon>Cypriniformes</taxon>
        <taxon>Danionidae</taxon>
        <taxon>Danioninae</taxon>
        <taxon>Danionella</taxon>
    </lineage>
</organism>
<dbReference type="PANTHER" id="PTHR14240">
    <property type="entry name" value="RETINITIS PIGMENTOSA GTPASE REGULATOR-INTERACTING PROTEIN"/>
    <property type="match status" value="1"/>
</dbReference>
<comment type="subcellular location">
    <subcellularLocation>
        <location evidence="1">Cell projection</location>
        <location evidence="1">Cilium</location>
    </subcellularLocation>
</comment>
<feature type="region of interest" description="Disordered" evidence="7">
    <location>
        <begin position="302"/>
        <end position="324"/>
    </location>
</feature>
<dbReference type="AlphaFoldDB" id="A0A553PMW7"/>